<proteinExistence type="predicted"/>
<dbReference type="GO" id="GO:0005737">
    <property type="term" value="C:cytoplasm"/>
    <property type="evidence" value="ECO:0007669"/>
    <property type="project" value="TreeGrafter"/>
</dbReference>
<dbReference type="Proteomes" id="UP001408789">
    <property type="component" value="Unassembled WGS sequence"/>
</dbReference>
<keyword evidence="3" id="KW-1185">Reference proteome</keyword>
<keyword evidence="1" id="KW-0560">Oxidoreductase</keyword>
<dbReference type="EMBL" id="JBCNJP010000010">
    <property type="protein sequence ID" value="KAK9072585.1"/>
    <property type="molecule type" value="Genomic_DNA"/>
</dbReference>
<organism evidence="2 3">
    <name type="scientific">Deinandra increscens subsp. villosa</name>
    <dbReference type="NCBI Taxonomy" id="3103831"/>
    <lineage>
        <taxon>Eukaryota</taxon>
        <taxon>Viridiplantae</taxon>
        <taxon>Streptophyta</taxon>
        <taxon>Embryophyta</taxon>
        <taxon>Tracheophyta</taxon>
        <taxon>Spermatophyta</taxon>
        <taxon>Magnoliopsida</taxon>
        <taxon>eudicotyledons</taxon>
        <taxon>Gunneridae</taxon>
        <taxon>Pentapetalae</taxon>
        <taxon>asterids</taxon>
        <taxon>campanulids</taxon>
        <taxon>Asterales</taxon>
        <taxon>Asteraceae</taxon>
        <taxon>Asteroideae</taxon>
        <taxon>Heliantheae alliance</taxon>
        <taxon>Madieae</taxon>
        <taxon>Madiinae</taxon>
        <taxon>Deinandra</taxon>
    </lineage>
</organism>
<dbReference type="InterPro" id="IPR016162">
    <property type="entry name" value="Ald_DH_N"/>
</dbReference>
<gene>
    <name evidence="2" type="ORF">SSX86_009020</name>
</gene>
<dbReference type="Gene3D" id="3.40.605.10">
    <property type="entry name" value="Aldehyde Dehydrogenase, Chain A, domain 1"/>
    <property type="match status" value="1"/>
</dbReference>
<dbReference type="InterPro" id="IPR012394">
    <property type="entry name" value="Aldehyde_DH_NAD(P)"/>
</dbReference>
<accession>A0AAP0H7D3</accession>
<sequence>MSVDDHDHLEADLKELREAFNSGKTKESSWRISQLHGLLRILEDRENDISMALKRDLGKHHVEAYRDEIGTVVKSVNNALGNLKQWMTPKKVLF</sequence>
<dbReference type="PANTHER" id="PTHR43570">
    <property type="entry name" value="ALDEHYDE DEHYDROGENASE"/>
    <property type="match status" value="1"/>
</dbReference>
<dbReference type="InterPro" id="IPR016161">
    <property type="entry name" value="Ald_DH/histidinol_DH"/>
</dbReference>
<evidence type="ECO:0000313" key="2">
    <source>
        <dbReference type="EMBL" id="KAK9072585.1"/>
    </source>
</evidence>
<protein>
    <submittedName>
        <fullName evidence="2">Uncharacterized protein</fullName>
    </submittedName>
</protein>
<dbReference type="GO" id="GO:0006081">
    <property type="term" value="P:aldehyde metabolic process"/>
    <property type="evidence" value="ECO:0007669"/>
    <property type="project" value="InterPro"/>
</dbReference>
<dbReference type="PANTHER" id="PTHR43570:SF34">
    <property type="entry name" value="ALDEHYDE DEHYDROGENASE"/>
    <property type="match status" value="1"/>
</dbReference>
<evidence type="ECO:0000256" key="1">
    <source>
        <dbReference type="ARBA" id="ARBA00023002"/>
    </source>
</evidence>
<dbReference type="GO" id="GO:0004029">
    <property type="term" value="F:aldehyde dehydrogenase (NAD+) activity"/>
    <property type="evidence" value="ECO:0007669"/>
    <property type="project" value="TreeGrafter"/>
</dbReference>
<evidence type="ECO:0000313" key="3">
    <source>
        <dbReference type="Proteomes" id="UP001408789"/>
    </source>
</evidence>
<name>A0AAP0H7D3_9ASTR</name>
<reference evidence="2 3" key="1">
    <citation type="submission" date="2024-04" db="EMBL/GenBank/DDBJ databases">
        <title>The reference genome of an endangered Asteraceae, Deinandra increscens subsp. villosa, native to the Central Coast of California.</title>
        <authorList>
            <person name="Guilliams M."/>
            <person name="Hasenstab-Lehman K."/>
            <person name="Meyer R."/>
            <person name="Mcevoy S."/>
        </authorList>
    </citation>
    <scope>NUCLEOTIDE SEQUENCE [LARGE SCALE GENOMIC DNA]</scope>
    <source>
        <tissue evidence="2">Leaf</tissue>
    </source>
</reference>
<dbReference type="SUPFAM" id="SSF53720">
    <property type="entry name" value="ALDH-like"/>
    <property type="match status" value="1"/>
</dbReference>
<comment type="caution">
    <text evidence="2">The sequence shown here is derived from an EMBL/GenBank/DDBJ whole genome shotgun (WGS) entry which is preliminary data.</text>
</comment>
<dbReference type="AlphaFoldDB" id="A0AAP0H7D3"/>